<dbReference type="PANTHER" id="PTHR47534">
    <property type="entry name" value="YALI0E05731P"/>
    <property type="match status" value="1"/>
</dbReference>
<proteinExistence type="predicted"/>
<dbReference type="Gene3D" id="3.40.50.720">
    <property type="entry name" value="NAD(P)-binding Rossmann-like Domain"/>
    <property type="match status" value="1"/>
</dbReference>
<dbReference type="AlphaFoldDB" id="A0A3S4F100"/>
<dbReference type="Pfam" id="PF00106">
    <property type="entry name" value="adh_short"/>
    <property type="match status" value="1"/>
</dbReference>
<sequence>MVSLEQMRASNAQLKTAMPAGLVAVFAGATSGIGESSLRQFVKNTVRPRIYFLGRSKESGARVSAELKRLNPDGEYHYLSVDVSSIKAVDKVSLEIKEKEQAINLLFLSIGTMVSGKDTEEGLHYPVAVSYYARIRLVVNLLPLLRRATELRRVVSVFTATKEGRIDTNDFQARHVPVLSQRGHISSTMTLGLEAIAKEAPEVSFIHDFPGAVKTNLGKDVKSVQMTVLTAVFKVIGPLVTIPIDEAGERQLFFATSARFPPREAGVAPAAGVPLAPGVGVARGTDGKAGSGVYSISIEGESAKPKVEQLLAEYRRDGTLQKVWEHTEGELVRVTGAASV</sequence>
<dbReference type="InterPro" id="IPR036291">
    <property type="entry name" value="NAD(P)-bd_dom_sf"/>
</dbReference>
<dbReference type="InterPro" id="IPR002347">
    <property type="entry name" value="SDR_fam"/>
</dbReference>
<dbReference type="InterPro" id="IPR052228">
    <property type="entry name" value="Sec_Metab_Biosynth_Oxidored"/>
</dbReference>
<gene>
    <name evidence="2" type="ORF">TT172_LOCUS6670</name>
</gene>
<evidence type="ECO:0000256" key="1">
    <source>
        <dbReference type="ARBA" id="ARBA00023002"/>
    </source>
</evidence>
<dbReference type="EMBL" id="OUUZ01000013">
    <property type="protein sequence ID" value="SPQ24251.1"/>
    <property type="molecule type" value="Genomic_DNA"/>
</dbReference>
<dbReference type="PANTHER" id="PTHR47534:SF3">
    <property type="entry name" value="ALCOHOL DEHYDROGENASE-LIKE C-TERMINAL DOMAIN-CONTAINING PROTEIN"/>
    <property type="match status" value="1"/>
</dbReference>
<protein>
    <submittedName>
        <fullName evidence="2">14dd29fe-ab75-423d-bbca-68bdbec2a718</fullName>
    </submittedName>
</protein>
<keyword evidence="1" id="KW-0560">Oxidoreductase</keyword>
<evidence type="ECO:0000313" key="3">
    <source>
        <dbReference type="Proteomes" id="UP000289323"/>
    </source>
</evidence>
<accession>A0A3S4F100</accession>
<name>A0A3S4F100_9PEZI</name>
<dbReference type="SUPFAM" id="SSF51735">
    <property type="entry name" value="NAD(P)-binding Rossmann-fold domains"/>
    <property type="match status" value="1"/>
</dbReference>
<organism evidence="2 3">
    <name type="scientific">Thermothielavioides terrestris</name>
    <dbReference type="NCBI Taxonomy" id="2587410"/>
    <lineage>
        <taxon>Eukaryota</taxon>
        <taxon>Fungi</taxon>
        <taxon>Dikarya</taxon>
        <taxon>Ascomycota</taxon>
        <taxon>Pezizomycotina</taxon>
        <taxon>Sordariomycetes</taxon>
        <taxon>Sordariomycetidae</taxon>
        <taxon>Sordariales</taxon>
        <taxon>Chaetomiaceae</taxon>
        <taxon>Thermothielavioides</taxon>
    </lineage>
</organism>
<evidence type="ECO:0000313" key="2">
    <source>
        <dbReference type="EMBL" id="SPQ24251.1"/>
    </source>
</evidence>
<dbReference type="Proteomes" id="UP000289323">
    <property type="component" value="Unassembled WGS sequence"/>
</dbReference>
<dbReference type="GO" id="GO:0016491">
    <property type="term" value="F:oxidoreductase activity"/>
    <property type="evidence" value="ECO:0007669"/>
    <property type="project" value="UniProtKB-KW"/>
</dbReference>
<reference evidence="2 3" key="1">
    <citation type="submission" date="2018-04" db="EMBL/GenBank/DDBJ databases">
        <authorList>
            <person name="Huttner S."/>
            <person name="Dainat J."/>
        </authorList>
    </citation>
    <scope>NUCLEOTIDE SEQUENCE [LARGE SCALE GENOMIC DNA]</scope>
</reference>